<proteinExistence type="predicted"/>
<reference evidence="1 2" key="1">
    <citation type="submission" date="2015-12" db="EMBL/GenBank/DDBJ databases">
        <title>Draft genome sequence of Moniliophthora roreri, the causal agent of frosty pod rot of cacao.</title>
        <authorList>
            <person name="Aime M.C."/>
            <person name="Diaz-Valderrama J.R."/>
            <person name="Kijpornyongpan T."/>
            <person name="Phillips-Mora W."/>
        </authorList>
    </citation>
    <scope>NUCLEOTIDE SEQUENCE [LARGE SCALE GENOMIC DNA]</scope>
    <source>
        <strain evidence="1 2">MCA 2952</strain>
    </source>
</reference>
<comment type="caution">
    <text evidence="1">The sequence shown here is derived from an EMBL/GenBank/DDBJ whole genome shotgun (WGS) entry which is preliminary data.</text>
</comment>
<dbReference type="Proteomes" id="UP000054988">
    <property type="component" value="Unassembled WGS sequence"/>
</dbReference>
<evidence type="ECO:0000313" key="2">
    <source>
        <dbReference type="Proteomes" id="UP000054988"/>
    </source>
</evidence>
<organism evidence="1 2">
    <name type="scientific">Moniliophthora roreri</name>
    <name type="common">Frosty pod rot fungus</name>
    <name type="synonym">Monilia roreri</name>
    <dbReference type="NCBI Taxonomy" id="221103"/>
    <lineage>
        <taxon>Eukaryota</taxon>
        <taxon>Fungi</taxon>
        <taxon>Dikarya</taxon>
        <taxon>Basidiomycota</taxon>
        <taxon>Agaricomycotina</taxon>
        <taxon>Agaricomycetes</taxon>
        <taxon>Agaricomycetidae</taxon>
        <taxon>Agaricales</taxon>
        <taxon>Marasmiineae</taxon>
        <taxon>Marasmiaceae</taxon>
        <taxon>Moniliophthora</taxon>
    </lineage>
</organism>
<name>A0A0W0EU10_MONRR</name>
<dbReference type="AlphaFoldDB" id="A0A0W0EU10"/>
<sequence>MTRTGAWENEFVDLAAQDYPGGEGDRTFKFDGLPPPMPGHAKGTSSLVALVAQIRLYEHASANRELVWEDISLLKIARSSYALRTFGFNISVLSNPYLQRCCYLQSDSVSILGYESSCRIPWLSVERREGYVSQIRKTQ</sequence>
<dbReference type="EMBL" id="LATX01002532">
    <property type="protein sequence ID" value="KTB27567.1"/>
    <property type="molecule type" value="Genomic_DNA"/>
</dbReference>
<gene>
    <name evidence="1" type="ORF">WG66_19858</name>
</gene>
<accession>A0A0W0EU10</accession>
<evidence type="ECO:0000313" key="1">
    <source>
        <dbReference type="EMBL" id="KTB27567.1"/>
    </source>
</evidence>
<protein>
    <submittedName>
        <fullName evidence="1">Uncharacterized protein</fullName>
    </submittedName>
</protein>